<protein>
    <recommendedName>
        <fullName evidence="3">Multicomponent Na+:H+ antiporter subunit B</fullName>
    </recommendedName>
</protein>
<evidence type="ECO:0000313" key="1">
    <source>
        <dbReference type="EMBL" id="MCM1991290.1"/>
    </source>
</evidence>
<proteinExistence type="predicted"/>
<reference evidence="1" key="2">
    <citation type="submission" date="2021-04" db="EMBL/GenBank/DDBJ databases">
        <authorList>
            <person name="Dong X."/>
        </authorList>
    </citation>
    <scope>NUCLEOTIDE SEQUENCE</scope>
    <source>
        <strain evidence="1">ZWT</strain>
    </source>
</reference>
<dbReference type="Proteomes" id="UP001056429">
    <property type="component" value="Unassembled WGS sequence"/>
</dbReference>
<name>A0A9J6P3B7_9CLOT</name>
<keyword evidence="2" id="KW-1185">Reference proteome</keyword>
<gene>
    <name evidence="1" type="ORF">KDK92_16265</name>
</gene>
<evidence type="ECO:0000313" key="2">
    <source>
        <dbReference type="Proteomes" id="UP001056429"/>
    </source>
</evidence>
<dbReference type="AlphaFoldDB" id="A0A9J6P3B7"/>
<dbReference type="EMBL" id="JAGSOJ010000003">
    <property type="protein sequence ID" value="MCM1991290.1"/>
    <property type="molecule type" value="Genomic_DNA"/>
</dbReference>
<accession>A0A9J6P3B7</accession>
<reference evidence="1" key="1">
    <citation type="journal article" date="2021" name="mSystems">
        <title>Bacteria and Archaea Synergistically Convert Glycine Betaine to Biogenic Methane in the Formosa Cold Seep of the South China Sea.</title>
        <authorList>
            <person name="Li L."/>
            <person name="Zhang W."/>
            <person name="Zhang S."/>
            <person name="Song L."/>
            <person name="Sun Q."/>
            <person name="Zhang H."/>
            <person name="Xiang H."/>
            <person name="Dong X."/>
        </authorList>
    </citation>
    <scope>NUCLEOTIDE SEQUENCE</scope>
    <source>
        <strain evidence="1">ZWT</strain>
    </source>
</reference>
<sequence>MIKEIFIVIMLSTILVTFTISSNEIKKLTNGHSNINTSESKRYYLKNTLKETGSQNIVTGIYLEYRLFDSIFEAGILLITATGIIFISKKDETLD</sequence>
<evidence type="ECO:0008006" key="3">
    <source>
        <dbReference type="Google" id="ProtNLM"/>
    </source>
</evidence>
<organism evidence="1 2">
    <name type="scientific">Oceanirhabdus seepicola</name>
    <dbReference type="NCBI Taxonomy" id="2828781"/>
    <lineage>
        <taxon>Bacteria</taxon>
        <taxon>Bacillati</taxon>
        <taxon>Bacillota</taxon>
        <taxon>Clostridia</taxon>
        <taxon>Eubacteriales</taxon>
        <taxon>Clostridiaceae</taxon>
        <taxon>Oceanirhabdus</taxon>
    </lineage>
</organism>
<comment type="caution">
    <text evidence="1">The sequence shown here is derived from an EMBL/GenBank/DDBJ whole genome shotgun (WGS) entry which is preliminary data.</text>
</comment>